<evidence type="ECO:0000256" key="4">
    <source>
        <dbReference type="ARBA" id="ARBA00022692"/>
    </source>
</evidence>
<evidence type="ECO:0000256" key="1">
    <source>
        <dbReference type="ARBA" id="ARBA00004141"/>
    </source>
</evidence>
<keyword evidence="5" id="KW-0677">Repeat</keyword>
<feature type="transmembrane region" description="Helical" evidence="9">
    <location>
        <begin position="235"/>
        <end position="252"/>
    </location>
</feature>
<evidence type="ECO:0000256" key="6">
    <source>
        <dbReference type="ARBA" id="ARBA00022989"/>
    </source>
</evidence>
<evidence type="ECO:0000256" key="2">
    <source>
        <dbReference type="ARBA" id="ARBA00006175"/>
    </source>
</evidence>
<dbReference type="PANTHER" id="PTHR43829:SF14">
    <property type="entry name" value="AQUAPORIN 3"/>
    <property type="match status" value="1"/>
</dbReference>
<evidence type="ECO:0000256" key="9">
    <source>
        <dbReference type="SAM" id="Phobius"/>
    </source>
</evidence>
<dbReference type="GO" id="GO:0015250">
    <property type="term" value="F:water channel activity"/>
    <property type="evidence" value="ECO:0007669"/>
    <property type="project" value="TreeGrafter"/>
</dbReference>
<dbReference type="OrthoDB" id="3222at2759"/>
<feature type="transmembrane region" description="Helical" evidence="9">
    <location>
        <begin position="99"/>
        <end position="130"/>
    </location>
</feature>
<keyword evidence="6 9" id="KW-1133">Transmembrane helix</keyword>
<dbReference type="Gene3D" id="1.20.1080.10">
    <property type="entry name" value="Glycerol uptake facilitator protein"/>
    <property type="match status" value="1"/>
</dbReference>
<keyword evidence="3 8" id="KW-0813">Transport</keyword>
<feature type="transmembrane region" description="Helical" evidence="9">
    <location>
        <begin position="142"/>
        <end position="161"/>
    </location>
</feature>
<dbReference type="PRINTS" id="PR00783">
    <property type="entry name" value="MINTRINSICP"/>
</dbReference>
<dbReference type="KEGG" id="sla:SERLADRAFT_438411"/>
<comment type="subcellular location">
    <subcellularLocation>
        <location evidence="1">Membrane</location>
        <topology evidence="1">Multi-pass membrane protein</topology>
    </subcellularLocation>
</comment>
<evidence type="ECO:0000256" key="5">
    <source>
        <dbReference type="ARBA" id="ARBA00022737"/>
    </source>
</evidence>
<keyword evidence="4 8" id="KW-0812">Transmembrane</keyword>
<reference evidence="10" key="1">
    <citation type="submission" date="2011-04" db="EMBL/GenBank/DDBJ databases">
        <title>Evolution of plant cell wall degrading machinery underlies the functional diversity of forest fungi.</title>
        <authorList>
            <consortium name="US DOE Joint Genome Institute (JGI-PGF)"/>
            <person name="Eastwood D.C."/>
            <person name="Floudas D."/>
            <person name="Binder M."/>
            <person name="Majcherczyk A."/>
            <person name="Schneider P."/>
            <person name="Aerts A."/>
            <person name="Asiegbu F.O."/>
            <person name="Baker S.E."/>
            <person name="Barry K."/>
            <person name="Bendiksby M."/>
            <person name="Blumentritt M."/>
            <person name="Coutinho P.M."/>
            <person name="Cullen D."/>
            <person name="Cullen D."/>
            <person name="Gathman A."/>
            <person name="Goodell B."/>
            <person name="Henrissat B."/>
            <person name="Ihrmark K."/>
            <person name="Kauserud H."/>
            <person name="Kohler A."/>
            <person name="LaButti K."/>
            <person name="Lapidus A."/>
            <person name="Lavin J.L."/>
            <person name="Lee Y.-H."/>
            <person name="Lindquist E."/>
            <person name="Lilly W."/>
            <person name="Lucas S."/>
            <person name="Morin E."/>
            <person name="Murat C."/>
            <person name="Oguiza J.A."/>
            <person name="Park J."/>
            <person name="Pisabarro A.G."/>
            <person name="Riley R."/>
            <person name="Rosling A."/>
            <person name="Salamov A."/>
            <person name="Schmidt O."/>
            <person name="Schmutz J."/>
            <person name="Skrede I."/>
            <person name="Stenlid J."/>
            <person name="Wiebenga A."/>
            <person name="Xie X."/>
            <person name="Kues U."/>
            <person name="Hibbett D.S."/>
            <person name="Hoffmeister D."/>
            <person name="Hogberg N."/>
            <person name="Martin F."/>
            <person name="Grigoriev I.V."/>
            <person name="Watkinson S.C."/>
        </authorList>
    </citation>
    <scope>NUCLEOTIDE SEQUENCE</scope>
    <source>
        <strain evidence="10">S7.9</strain>
    </source>
</reference>
<keyword evidence="7 9" id="KW-0472">Membrane</keyword>
<name>F8NY47_SERL9</name>
<gene>
    <name evidence="10" type="ORF">SERLADRAFT_438411</name>
</gene>
<dbReference type="PROSITE" id="PS00221">
    <property type="entry name" value="MIP"/>
    <property type="match status" value="1"/>
</dbReference>
<dbReference type="Pfam" id="PF00230">
    <property type="entry name" value="MIP"/>
    <property type="match status" value="1"/>
</dbReference>
<organism>
    <name type="scientific">Serpula lacrymans var. lacrymans (strain S7.9)</name>
    <name type="common">Dry rot fungus</name>
    <dbReference type="NCBI Taxonomy" id="578457"/>
    <lineage>
        <taxon>Eukaryota</taxon>
        <taxon>Fungi</taxon>
        <taxon>Dikarya</taxon>
        <taxon>Basidiomycota</taxon>
        <taxon>Agaricomycotina</taxon>
        <taxon>Agaricomycetes</taxon>
        <taxon>Agaricomycetidae</taxon>
        <taxon>Boletales</taxon>
        <taxon>Coniophorineae</taxon>
        <taxon>Serpulaceae</taxon>
        <taxon>Serpula</taxon>
    </lineage>
</organism>
<dbReference type="Proteomes" id="UP000008064">
    <property type="component" value="Unassembled WGS sequence"/>
</dbReference>
<dbReference type="RefSeq" id="XP_007318828.1">
    <property type="nucleotide sequence ID" value="XM_007318766.1"/>
</dbReference>
<dbReference type="AlphaFoldDB" id="F8NY47"/>
<dbReference type="HOGENOM" id="CLU_020019_6_1_1"/>
<evidence type="ECO:0000256" key="3">
    <source>
        <dbReference type="ARBA" id="ARBA00022448"/>
    </source>
</evidence>
<protein>
    <recommendedName>
        <fullName evidence="11">Aquaporin-like protein</fullName>
    </recommendedName>
</protein>
<feature type="transmembrane region" description="Helical" evidence="9">
    <location>
        <begin position="205"/>
        <end position="223"/>
    </location>
</feature>
<evidence type="ECO:0000256" key="7">
    <source>
        <dbReference type="ARBA" id="ARBA00023136"/>
    </source>
</evidence>
<accession>F8NY47</accession>
<dbReference type="GeneID" id="18815014"/>
<comment type="similarity">
    <text evidence="2 8">Belongs to the MIP/aquaporin (TC 1.A.8) family.</text>
</comment>
<dbReference type="EMBL" id="GL945434">
    <property type="protein sequence ID" value="EGO24809.1"/>
    <property type="molecule type" value="Genomic_DNA"/>
</dbReference>
<dbReference type="SUPFAM" id="SSF81338">
    <property type="entry name" value="Aquaporin-like"/>
    <property type="match status" value="1"/>
</dbReference>
<proteinExistence type="inferred from homology"/>
<evidence type="ECO:0000256" key="8">
    <source>
        <dbReference type="RuleBase" id="RU000477"/>
    </source>
</evidence>
<dbReference type="InterPro" id="IPR050363">
    <property type="entry name" value="MIP/Aquaporin"/>
</dbReference>
<dbReference type="InterPro" id="IPR000425">
    <property type="entry name" value="MIP"/>
</dbReference>
<sequence length="373" mass="40665">MSSPTVYLRDIESRPRFMTTWERYKHREAHWLAESVGEMLGVFFYVYAGVGATASFVVGTLTGQTGLGCTYKFKFEHVKAPPGDLVLTFDPLALHTVGFAYSIGIVLAVTICGATSGGHFNPAVTLAFAIFKGFPLRKTWRYIIAQILGAYIACLVIYVQWKDLLDVAEEVLSAKGLYDTVMFSPNGPAGVFALYVSPTTNLHRVLLNEFVTDFAIGLVIWGCLDPTNHLAPPAFAPWIIGFTYGIAVWGYSPTSLAANSCRDIGARLMAMTIWGTRATGGRYAAITALTNIPATILAALVYETFLGSSSRTLTPVHIQYLSAHKKYVDDNDLAPPGYLGGLQPGNFSSSQYDMDEHLEKDATQVLEVTGTRV</sequence>
<dbReference type="InterPro" id="IPR022357">
    <property type="entry name" value="MIP_CS"/>
</dbReference>
<dbReference type="GO" id="GO:0005886">
    <property type="term" value="C:plasma membrane"/>
    <property type="evidence" value="ECO:0007669"/>
    <property type="project" value="TreeGrafter"/>
</dbReference>
<dbReference type="InterPro" id="IPR023271">
    <property type="entry name" value="Aquaporin-like"/>
</dbReference>
<evidence type="ECO:0008006" key="11">
    <source>
        <dbReference type="Google" id="ProtNLM"/>
    </source>
</evidence>
<dbReference type="GO" id="GO:0015254">
    <property type="term" value="F:glycerol channel activity"/>
    <property type="evidence" value="ECO:0007669"/>
    <property type="project" value="TreeGrafter"/>
</dbReference>
<evidence type="ECO:0000313" key="10">
    <source>
        <dbReference type="EMBL" id="EGO24809.1"/>
    </source>
</evidence>
<dbReference type="PANTHER" id="PTHR43829">
    <property type="entry name" value="AQUAPORIN OR AQUAGLYCEROPORIN RELATED"/>
    <property type="match status" value="1"/>
</dbReference>